<sequence length="415" mass="47147">MGGKGKHQQQRQKKRGGGDKGRQLRQQQEEEDDDDLPWYAPPPPPPLASSEYHGEKIECAAAAAAYLQQPHAHDVAIDKYSLYQRSVQSPRGDISYLLKFFLVYIGGRTPLRLREDFCGTALICAEWVQADARRTAVGLDLDIEALHWGLQHNLLKASGDAHRRVTLYQGDVRFPISRAKLIAAAAAAAAHCCSHSLSDAFEKQTSLISEEEEGDEEDGEDDNDHDEEGNEEVTQAVAAGAAADIVCAFNYSCCCLHTRNDLVLYFQQVRQTLTDEGGIFAMDLYGGTSSECALKLRRRFENFMYTWEQEEFDVTTRTTKISLHFRIFKEQQRVLRHAFSYHWRLWTIPEVTEALKEAGFQEVHIWMREMSQAQEQQEEDEEVDMNNGVKYEEVDSFQQVDAWNAYVVAVSPQTL</sequence>
<dbReference type="Gene3D" id="3.40.50.150">
    <property type="entry name" value="Vaccinia Virus protein VP39"/>
    <property type="match status" value="1"/>
</dbReference>
<dbReference type="PANTHER" id="PTHR37211">
    <property type="entry name" value="EXPRESSED PROTEIN"/>
    <property type="match status" value="1"/>
</dbReference>
<feature type="compositionally biased region" description="Basic residues" evidence="1">
    <location>
        <begin position="1"/>
        <end position="15"/>
    </location>
</feature>
<feature type="region of interest" description="Disordered" evidence="1">
    <location>
        <begin position="206"/>
        <end position="232"/>
    </location>
</feature>
<gene>
    <name evidence="2" type="ORF">CSSPJE1EN2_LOCUS19859</name>
</gene>
<dbReference type="SUPFAM" id="SSF53335">
    <property type="entry name" value="S-adenosyl-L-methionine-dependent methyltransferases"/>
    <property type="match status" value="1"/>
</dbReference>
<protein>
    <recommendedName>
        <fullName evidence="4">S-adenosyl-L-methionine-dependent methyltransferase</fullName>
    </recommendedName>
</protein>
<accession>A0ABP1BPT8</accession>
<dbReference type="PANTHER" id="PTHR37211:SF1">
    <property type="entry name" value="EXPRESSED PROTEIN"/>
    <property type="match status" value="1"/>
</dbReference>
<proteinExistence type="predicted"/>
<dbReference type="EMBL" id="OZ023707">
    <property type="protein sequence ID" value="CAK9878034.1"/>
    <property type="molecule type" value="Genomic_DNA"/>
</dbReference>
<dbReference type="InterPro" id="IPR029063">
    <property type="entry name" value="SAM-dependent_MTases_sf"/>
</dbReference>
<evidence type="ECO:0000313" key="2">
    <source>
        <dbReference type="EMBL" id="CAK9878034.1"/>
    </source>
</evidence>
<dbReference type="Proteomes" id="UP001497522">
    <property type="component" value="Chromosome 6"/>
</dbReference>
<evidence type="ECO:0000313" key="3">
    <source>
        <dbReference type="Proteomes" id="UP001497522"/>
    </source>
</evidence>
<dbReference type="Gene3D" id="2.20.25.110">
    <property type="entry name" value="S-adenosyl-L-methionine-dependent methyltransferases"/>
    <property type="match status" value="1"/>
</dbReference>
<name>A0ABP1BPT8_9BRYO</name>
<evidence type="ECO:0000256" key="1">
    <source>
        <dbReference type="SAM" id="MobiDB-lite"/>
    </source>
</evidence>
<feature type="compositionally biased region" description="Acidic residues" evidence="1">
    <location>
        <begin position="209"/>
        <end position="231"/>
    </location>
</feature>
<keyword evidence="3" id="KW-1185">Reference proteome</keyword>
<evidence type="ECO:0008006" key="4">
    <source>
        <dbReference type="Google" id="ProtNLM"/>
    </source>
</evidence>
<reference evidence="2" key="1">
    <citation type="submission" date="2024-03" db="EMBL/GenBank/DDBJ databases">
        <authorList>
            <consortium name="ELIXIR-Norway"/>
            <consortium name="Elixir Norway"/>
        </authorList>
    </citation>
    <scope>NUCLEOTIDE SEQUENCE</scope>
</reference>
<feature type="region of interest" description="Disordered" evidence="1">
    <location>
        <begin position="1"/>
        <end position="51"/>
    </location>
</feature>
<organism evidence="2 3">
    <name type="scientific">Sphagnum jensenii</name>
    <dbReference type="NCBI Taxonomy" id="128206"/>
    <lineage>
        <taxon>Eukaryota</taxon>
        <taxon>Viridiplantae</taxon>
        <taxon>Streptophyta</taxon>
        <taxon>Embryophyta</taxon>
        <taxon>Bryophyta</taxon>
        <taxon>Sphagnophytina</taxon>
        <taxon>Sphagnopsida</taxon>
        <taxon>Sphagnales</taxon>
        <taxon>Sphagnaceae</taxon>
        <taxon>Sphagnum</taxon>
    </lineage>
</organism>